<protein>
    <recommendedName>
        <fullName evidence="4">Lipoprotein</fullName>
    </recommendedName>
</protein>
<dbReference type="RefSeq" id="WP_015905222.1">
    <property type="nucleotide sequence ID" value="NC_012108.1"/>
</dbReference>
<dbReference type="STRING" id="177437.HRM2_33850"/>
<sequence length="331" mass="34863">MKNLRMKHLVLAILLAVSLPACGGGGGGGDGSTAGISYTGLTTQATIDENNAEDLVTGAYQGGQVGAAIGSLGAIQAGESGPVGYSRMLKVSQVLEGSLRQVDLMSISAGTFVGAVDTESDTIYGDCGGSASITISGDDQTGDFSGSINFNNYCEDGVTISGDMDISGQLDVNTEELIEFDFSFDNVTCTMDNDSMTLNGNISFDNIVSPPTITMTMLLQDNNTEKVYKVKDYTMTLTEEASYEDVEVSGTYFDPDYGYVSISTTTPLRIYYYDDYPSGGVIVVTGETGIAGGSTMARLTVLTSTTYQIEADTNGDGTYDWNSGDLNWSDI</sequence>
<dbReference type="AlphaFoldDB" id="C0QME3"/>
<evidence type="ECO:0008006" key="4">
    <source>
        <dbReference type="Google" id="ProtNLM"/>
    </source>
</evidence>
<name>C0QME3_DESAH</name>
<feature type="chain" id="PRO_5002900665" description="Lipoprotein" evidence="1">
    <location>
        <begin position="24"/>
        <end position="331"/>
    </location>
</feature>
<gene>
    <name evidence="2" type="ordered locus">HRM2_33850</name>
</gene>
<dbReference type="HOGENOM" id="CLU_879293_0_0_7"/>
<dbReference type="EMBL" id="CP001087">
    <property type="protein sequence ID" value="ACN16460.1"/>
    <property type="molecule type" value="Genomic_DNA"/>
</dbReference>
<keyword evidence="1" id="KW-0732">Signal</keyword>
<dbReference type="eggNOG" id="ENOG50317WV">
    <property type="taxonomic scope" value="Bacteria"/>
</dbReference>
<organism evidence="2 3">
    <name type="scientific">Desulforapulum autotrophicum (strain ATCC 43914 / DSM 3382 / VKM B-1955 / HRM2)</name>
    <name type="common">Desulfobacterium autotrophicum</name>
    <dbReference type="NCBI Taxonomy" id="177437"/>
    <lineage>
        <taxon>Bacteria</taxon>
        <taxon>Pseudomonadati</taxon>
        <taxon>Thermodesulfobacteriota</taxon>
        <taxon>Desulfobacteria</taxon>
        <taxon>Desulfobacterales</taxon>
        <taxon>Desulfobacteraceae</taxon>
        <taxon>Desulforapulum</taxon>
    </lineage>
</organism>
<keyword evidence="3" id="KW-1185">Reference proteome</keyword>
<evidence type="ECO:0000313" key="2">
    <source>
        <dbReference type="EMBL" id="ACN16460.1"/>
    </source>
</evidence>
<evidence type="ECO:0000256" key="1">
    <source>
        <dbReference type="SAM" id="SignalP"/>
    </source>
</evidence>
<dbReference type="OrthoDB" id="262245at2"/>
<accession>C0QME3</accession>
<proteinExistence type="predicted"/>
<dbReference type="KEGG" id="dat:HRM2_33850"/>
<dbReference type="Proteomes" id="UP000000442">
    <property type="component" value="Chromosome"/>
</dbReference>
<reference evidence="2 3" key="1">
    <citation type="journal article" date="2009" name="Environ. Microbiol.">
        <title>Genome sequence of Desulfobacterium autotrophicum HRM2, a marine sulfate reducer oxidizing organic carbon completely to carbon dioxide.</title>
        <authorList>
            <person name="Strittmatter A.W."/>
            <person name="Liesegang H."/>
            <person name="Rabus R."/>
            <person name="Decker I."/>
            <person name="Amann J."/>
            <person name="Andres S."/>
            <person name="Henne A."/>
            <person name="Fricke W.F."/>
            <person name="Martinez-Arias R."/>
            <person name="Bartels D."/>
            <person name="Goesmann A."/>
            <person name="Krause L."/>
            <person name="Puehler A."/>
            <person name="Klenk H.P."/>
            <person name="Richter M."/>
            <person name="Schuler M."/>
            <person name="Gloeckner F.O."/>
            <person name="Meyerdierks A."/>
            <person name="Gottschalk G."/>
            <person name="Amann R."/>
        </authorList>
    </citation>
    <scope>NUCLEOTIDE SEQUENCE [LARGE SCALE GENOMIC DNA]</scope>
    <source>
        <strain evidence="3">ATCC 43914 / DSM 3382 / HRM2</strain>
    </source>
</reference>
<evidence type="ECO:0000313" key="3">
    <source>
        <dbReference type="Proteomes" id="UP000000442"/>
    </source>
</evidence>
<feature type="signal peptide" evidence="1">
    <location>
        <begin position="1"/>
        <end position="23"/>
    </location>
</feature>